<feature type="transmembrane region" description="Helical" evidence="1">
    <location>
        <begin position="32"/>
        <end position="49"/>
    </location>
</feature>
<dbReference type="EMBL" id="NFEN01000005">
    <property type="protein sequence ID" value="OUA33032.1"/>
    <property type="molecule type" value="Genomic_DNA"/>
</dbReference>
<proteinExistence type="predicted"/>
<sequence>MKKNIRLFASIIVLLGLSLYNLVSNLLFKKSILIILILICITVSLEYIFNKKKYTYLNKNLLIFLKIIPLVVAFFITWLFLLLNAT</sequence>
<feature type="transmembrane region" description="Helical" evidence="1">
    <location>
        <begin position="7"/>
        <end position="26"/>
    </location>
</feature>
<organism evidence="2 3">
    <name type="scientific">Bacillus thuringiensis</name>
    <dbReference type="NCBI Taxonomy" id="1428"/>
    <lineage>
        <taxon>Bacteria</taxon>
        <taxon>Bacillati</taxon>
        <taxon>Bacillota</taxon>
        <taxon>Bacilli</taxon>
        <taxon>Bacillales</taxon>
        <taxon>Bacillaceae</taxon>
        <taxon>Bacillus</taxon>
        <taxon>Bacillus cereus group</taxon>
    </lineage>
</organism>
<evidence type="ECO:0000313" key="3">
    <source>
        <dbReference type="Proteomes" id="UP000195077"/>
    </source>
</evidence>
<feature type="transmembrane region" description="Helical" evidence="1">
    <location>
        <begin position="61"/>
        <end position="83"/>
    </location>
</feature>
<accession>A0A9X6KWW2</accession>
<dbReference type="Proteomes" id="UP000195077">
    <property type="component" value="Unassembled WGS sequence"/>
</dbReference>
<evidence type="ECO:0000313" key="2">
    <source>
        <dbReference type="EMBL" id="OUA33032.1"/>
    </source>
</evidence>
<comment type="caution">
    <text evidence="2">The sequence shown here is derived from an EMBL/GenBank/DDBJ whole genome shotgun (WGS) entry which is preliminary data.</text>
</comment>
<reference evidence="2 3" key="1">
    <citation type="submission" date="2016-10" db="EMBL/GenBank/DDBJ databases">
        <title>Comparative genomics of Bacillus thuringiensis reveals a path to pathogens against multiple invertebrate hosts.</title>
        <authorList>
            <person name="Zheng J."/>
            <person name="Gao Q."/>
            <person name="Liu H."/>
            <person name="Peng D."/>
            <person name="Ruan L."/>
            <person name="Sun M."/>
        </authorList>
    </citation>
    <scope>NUCLEOTIDE SEQUENCE [LARGE SCALE GENOMIC DNA]</scope>
    <source>
        <strain evidence="2">I13</strain>
    </source>
</reference>
<gene>
    <name evidence="2" type="ORF">BK775_00165</name>
</gene>
<keyword evidence="1" id="KW-0812">Transmembrane</keyword>
<keyword evidence="1" id="KW-1133">Transmembrane helix</keyword>
<name>A0A9X6KWW2_BACTU</name>
<evidence type="ECO:0000256" key="1">
    <source>
        <dbReference type="SAM" id="Phobius"/>
    </source>
</evidence>
<protein>
    <submittedName>
        <fullName evidence="2">Uncharacterized protein</fullName>
    </submittedName>
</protein>
<dbReference type="AlphaFoldDB" id="A0A9X6KWW2"/>
<keyword evidence="1" id="KW-0472">Membrane</keyword>